<organism evidence="1">
    <name type="scientific">marine metagenome</name>
    <dbReference type="NCBI Taxonomy" id="408172"/>
    <lineage>
        <taxon>unclassified sequences</taxon>
        <taxon>metagenomes</taxon>
        <taxon>ecological metagenomes</taxon>
    </lineage>
</organism>
<dbReference type="EMBL" id="UINC01184800">
    <property type="protein sequence ID" value="SVD96181.1"/>
    <property type="molecule type" value="Genomic_DNA"/>
</dbReference>
<evidence type="ECO:0000313" key="1">
    <source>
        <dbReference type="EMBL" id="SVD96181.1"/>
    </source>
</evidence>
<reference evidence="1" key="1">
    <citation type="submission" date="2018-05" db="EMBL/GenBank/DDBJ databases">
        <authorList>
            <person name="Lanie J.A."/>
            <person name="Ng W.-L."/>
            <person name="Kazmierczak K.M."/>
            <person name="Andrzejewski T.M."/>
            <person name="Davidsen T.M."/>
            <person name="Wayne K.J."/>
            <person name="Tettelin H."/>
            <person name="Glass J.I."/>
            <person name="Rusch D."/>
            <person name="Podicherti R."/>
            <person name="Tsui H.-C.T."/>
            <person name="Winkler M.E."/>
        </authorList>
    </citation>
    <scope>NUCLEOTIDE SEQUENCE</scope>
</reference>
<accession>A0A382ZL32</accession>
<protein>
    <submittedName>
        <fullName evidence="1">Uncharacterized protein</fullName>
    </submittedName>
</protein>
<name>A0A382ZL32_9ZZZZ</name>
<gene>
    <name evidence="1" type="ORF">METZ01_LOCUS449035</name>
</gene>
<proteinExistence type="predicted"/>
<dbReference type="AlphaFoldDB" id="A0A382ZL32"/>
<sequence length="66" mass="7916">MGLTHACHIIDLERHDWGRGTRANNMIGEDYLKLVLEKSWKTTRDWFAENEPTEEDPLRPLNFQYR</sequence>